<dbReference type="EMBL" id="CP108318">
    <property type="protein sequence ID" value="WTW63168.1"/>
    <property type="molecule type" value="Genomic_DNA"/>
</dbReference>
<evidence type="ECO:0000313" key="1">
    <source>
        <dbReference type="EMBL" id="WTW63168.1"/>
    </source>
</evidence>
<accession>A0AAU2V6W8</accession>
<reference evidence="1" key="1">
    <citation type="submission" date="2022-10" db="EMBL/GenBank/DDBJ databases">
        <title>The complete genomes of actinobacterial strains from the NBC collection.</title>
        <authorList>
            <person name="Joergensen T.S."/>
            <person name="Alvarez Arevalo M."/>
            <person name="Sterndorff E.B."/>
            <person name="Faurdal D."/>
            <person name="Vuksanovic O."/>
            <person name="Mourched A.-S."/>
            <person name="Charusanti P."/>
            <person name="Shaw S."/>
            <person name="Blin K."/>
            <person name="Weber T."/>
        </authorList>
    </citation>
    <scope>NUCLEOTIDE SEQUENCE</scope>
    <source>
        <strain evidence="1">NBC_00003</strain>
    </source>
</reference>
<proteinExistence type="predicted"/>
<gene>
    <name evidence="1" type="ORF">OG549_22340</name>
</gene>
<name>A0AAU2V6W8_9ACTN</name>
<sequence length="122" mass="13166">MAEPEFTSGSTLKFHGVTYEHQAGGEGVEITIRFARHSSDTASLARPAADELGEAARALTDAVSAGAPFREIGDLQERFMAAQRAFDGLHRKWVTQATTALNILQDFWTVRDGAKSRAGASE</sequence>
<dbReference type="AlphaFoldDB" id="A0AAU2V6W8"/>
<protein>
    <submittedName>
        <fullName evidence="1">Uncharacterized protein</fullName>
    </submittedName>
</protein>
<organism evidence="1">
    <name type="scientific">Streptomyces sp. NBC_00003</name>
    <dbReference type="NCBI Taxonomy" id="2903608"/>
    <lineage>
        <taxon>Bacteria</taxon>
        <taxon>Bacillati</taxon>
        <taxon>Actinomycetota</taxon>
        <taxon>Actinomycetes</taxon>
        <taxon>Kitasatosporales</taxon>
        <taxon>Streptomycetaceae</taxon>
        <taxon>Streptomyces</taxon>
    </lineage>
</organism>